<name>A0A7I5EAR4_HAECO</name>
<dbReference type="WBParaSite" id="HCON_00110670-00001">
    <property type="protein sequence ID" value="HCON_00110670-00001"/>
    <property type="gene ID" value="HCON_00110670"/>
</dbReference>
<organism evidence="2 3">
    <name type="scientific">Haemonchus contortus</name>
    <name type="common">Barber pole worm</name>
    <dbReference type="NCBI Taxonomy" id="6289"/>
    <lineage>
        <taxon>Eukaryota</taxon>
        <taxon>Metazoa</taxon>
        <taxon>Ecdysozoa</taxon>
        <taxon>Nematoda</taxon>
        <taxon>Chromadorea</taxon>
        <taxon>Rhabditida</taxon>
        <taxon>Rhabditina</taxon>
        <taxon>Rhabditomorpha</taxon>
        <taxon>Strongyloidea</taxon>
        <taxon>Trichostrongylidae</taxon>
        <taxon>Haemonchus</taxon>
    </lineage>
</organism>
<dbReference type="PANTHER" id="PTHR46536:SF3">
    <property type="entry name" value="ARF7 EFFECTOR PROTEIN C-TERMINAL DOMAIN-CONTAINING PROTEIN"/>
    <property type="match status" value="1"/>
</dbReference>
<keyword evidence="2" id="KW-1185">Reference proteome</keyword>
<dbReference type="InterPro" id="IPR029264">
    <property type="entry name" value="ARF7EP_C"/>
</dbReference>
<feature type="domain" description="ARF7 effector protein C-terminal" evidence="1">
    <location>
        <begin position="74"/>
        <end position="176"/>
    </location>
</feature>
<proteinExistence type="predicted"/>
<sequence length="196" mass="21758">MSSTNDALSYLVGLANAKAAAASASSSEKWDSQHHDLHQSGQDSSSANVIYFDERYDDGIPVSQDELNRQRQMQRELGKLQFVNPGGLMTQPTNTRRSRRKINARAVAEDKESTQEKRHVFHDKKGKLVVPGEESMTLCDCLIPECHGCHWPCANCGGRLCGPVCQQNRKKFVSCVKVLGITPEVVVTNPYVKLNQ</sequence>
<evidence type="ECO:0000313" key="3">
    <source>
        <dbReference type="WBParaSite" id="HCON_00110670-00001"/>
    </source>
</evidence>
<evidence type="ECO:0000259" key="1">
    <source>
        <dbReference type="Pfam" id="PF14949"/>
    </source>
</evidence>
<reference evidence="3" key="1">
    <citation type="submission" date="2020-12" db="UniProtKB">
        <authorList>
            <consortium name="WormBaseParasite"/>
        </authorList>
    </citation>
    <scope>IDENTIFICATION</scope>
    <source>
        <strain evidence="3">MHco3</strain>
    </source>
</reference>
<dbReference type="OMA" id="GRRQFDM"/>
<accession>A0A7I5EAR4</accession>
<dbReference type="PANTHER" id="PTHR46536">
    <property type="entry name" value="ARL14 EFFECTOR PROTEIN"/>
    <property type="match status" value="1"/>
</dbReference>
<dbReference type="OrthoDB" id="5984406at2759"/>
<dbReference type="AlphaFoldDB" id="A0A7I5EAR4"/>
<protein>
    <submittedName>
        <fullName evidence="3">ARF7EP_C domain-containing protein</fullName>
    </submittedName>
</protein>
<dbReference type="Proteomes" id="UP000025227">
    <property type="component" value="Unplaced"/>
</dbReference>
<evidence type="ECO:0000313" key="2">
    <source>
        <dbReference type="Proteomes" id="UP000025227"/>
    </source>
</evidence>
<dbReference type="Pfam" id="PF14949">
    <property type="entry name" value="ARF7EP_C"/>
    <property type="match status" value="1"/>
</dbReference>